<proteinExistence type="predicted"/>
<evidence type="ECO:0008006" key="3">
    <source>
        <dbReference type="Google" id="ProtNLM"/>
    </source>
</evidence>
<gene>
    <name evidence="2" type="ORF">PACL_0356</name>
</gene>
<organism evidence="2">
    <name type="scientific">Pseudomonas aeruginosa</name>
    <dbReference type="NCBI Taxonomy" id="287"/>
    <lineage>
        <taxon>Bacteria</taxon>
        <taxon>Pseudomonadati</taxon>
        <taxon>Pseudomonadota</taxon>
        <taxon>Gammaproteobacteria</taxon>
        <taxon>Pseudomonadales</taxon>
        <taxon>Pseudomonadaceae</taxon>
        <taxon>Pseudomonas</taxon>
    </lineage>
</organism>
<evidence type="ECO:0000313" key="2">
    <source>
        <dbReference type="EMBL" id="ACD39144.1"/>
    </source>
</evidence>
<protein>
    <recommendedName>
        <fullName evidence="3">Coat protein A of bacteriophage Pf1</fullName>
    </recommendedName>
</protein>
<name>B3G282_PSEAI</name>
<dbReference type="AlphaFoldDB" id="B3G282"/>
<feature type="compositionally biased region" description="Low complexity" evidence="1">
    <location>
        <begin position="247"/>
        <end position="257"/>
    </location>
</feature>
<dbReference type="EMBL" id="EU595748">
    <property type="protein sequence ID" value="ACD39144.1"/>
    <property type="molecule type" value="Genomic_DNA"/>
</dbReference>
<feature type="compositionally biased region" description="Pro residues" evidence="1">
    <location>
        <begin position="218"/>
        <end position="228"/>
    </location>
</feature>
<feature type="compositionally biased region" description="Gly residues" evidence="1">
    <location>
        <begin position="258"/>
        <end position="335"/>
    </location>
</feature>
<accession>B3G282</accession>
<evidence type="ECO:0000256" key="1">
    <source>
        <dbReference type="SAM" id="MobiDB-lite"/>
    </source>
</evidence>
<reference evidence="2" key="1">
    <citation type="journal article" date="2008" name="Genomics">
        <title>Large-insert genome analysis technology detects structural variation in Pseudomonas aeruginosa clinical strains from cystic fibrosis patients.</title>
        <authorList>
            <person name="Hayden H.S."/>
            <person name="Gillett W."/>
            <person name="Saenphimmachak C."/>
            <person name="Lim R."/>
            <person name="Zhou Y."/>
            <person name="Jacobs M.A."/>
            <person name="Chang J."/>
            <person name="Rohmer L."/>
            <person name="D'Argenio D.A."/>
            <person name="Palmieri A."/>
            <person name="Levy R."/>
            <person name="Haugen E."/>
            <person name="Wong G.K."/>
            <person name="Brittnacher M.J."/>
            <person name="Burns J.L."/>
            <person name="Miller S.I."/>
            <person name="Olson M.V."/>
            <person name="Kaul R."/>
        </authorList>
    </citation>
    <scope>NUCLEOTIDE SEQUENCE</scope>
    <source>
        <strain evidence="2">PACS171b</strain>
    </source>
</reference>
<feature type="region of interest" description="Disordered" evidence="1">
    <location>
        <begin position="201"/>
        <end position="335"/>
    </location>
</feature>
<sequence length="439" mass="44252">MFLGDLFEVVSMRRLLLLLVLVSSSVSAEEYYWYMGYFDKKVSSPSAGCDLYFTGISRDPGRVFVMEPSSNPSEAGKVFYCVVRSGDWVLFNTTVYLKGDKCPEGSDLDLTTGVAMCKPPEPEKPNDCIEGLYDLFSSPPSPVVQVGGRNQVISSPPAGCKNGCAYSADSSKTTSCYFVTGSTNEGFCNYSLRSTGATCPADTNNPGMTGPSLNSTPPTDPNEPPSDPNDPGCPAGYSWSGTTCVKTPTDPTDPTNPGDGGGDGGTGGGGTGGGGDGGSDGGTGGGGDGGTGGGGDGGGTPGTGGGGDGDGGGTGGGTGGGDGSGEGGGTGGGTGLEGGCKDDSCAFVKNNPFGTDKVPGFDESLQKAWTDIKKAPIGQALGKITFPTGGSCPVQSVELFGKSVMFDSHCSLWAQIEPILKAVFLAFWALLSVRVFLSA</sequence>
<feature type="compositionally biased region" description="Polar residues" evidence="1">
    <location>
        <begin position="201"/>
        <end position="213"/>
    </location>
</feature>